<gene>
    <name evidence="6" type="ORF">RND81_08G033100</name>
</gene>
<keyword evidence="1 4" id="KW-0732">Signal</keyword>
<evidence type="ECO:0000256" key="3">
    <source>
        <dbReference type="ARBA" id="ARBA00038471"/>
    </source>
</evidence>
<dbReference type="NCBIfam" id="TIGR01614">
    <property type="entry name" value="PME_inhib"/>
    <property type="match status" value="1"/>
</dbReference>
<dbReference type="InterPro" id="IPR034088">
    <property type="entry name" value="Pla_a_1-like"/>
</dbReference>
<sequence>MSSPYTFLPLLLLFFTSIINATNLINQTCHNSSQNDPNINYKFCVYALQSAPASRCANMTRLGLISITLIRNNVTDTRCLIKQFLANKKVDKNTKQGLLDCLELYSDSQPTLSEATRDYLARRYDDANVKVSSVIDASTTCEDGFQDLEVVSPLTKQNNHTFQLSAMSLSIMNTFYLSEKRSINSRIKQSLS</sequence>
<evidence type="ECO:0000313" key="7">
    <source>
        <dbReference type="Proteomes" id="UP001443914"/>
    </source>
</evidence>
<evidence type="ECO:0000313" key="6">
    <source>
        <dbReference type="EMBL" id="KAK9697365.1"/>
    </source>
</evidence>
<dbReference type="EMBL" id="JBDFQZ010000008">
    <property type="protein sequence ID" value="KAK9697365.1"/>
    <property type="molecule type" value="Genomic_DNA"/>
</dbReference>
<accession>A0AAW1J393</accession>
<comment type="caution">
    <text evidence="6">The sequence shown here is derived from an EMBL/GenBank/DDBJ whole genome shotgun (WGS) entry which is preliminary data.</text>
</comment>
<dbReference type="PANTHER" id="PTHR35357:SF17">
    <property type="entry name" value="PECTINESTERASE INHIBITOR 12"/>
    <property type="match status" value="1"/>
</dbReference>
<dbReference type="AlphaFoldDB" id="A0AAW1J393"/>
<evidence type="ECO:0000256" key="2">
    <source>
        <dbReference type="ARBA" id="ARBA00023157"/>
    </source>
</evidence>
<dbReference type="FunFam" id="1.20.140.40:FF:000002">
    <property type="entry name" value="Putative invertase inhibitor"/>
    <property type="match status" value="1"/>
</dbReference>
<evidence type="ECO:0000259" key="5">
    <source>
        <dbReference type="SMART" id="SM00856"/>
    </source>
</evidence>
<dbReference type="CDD" id="cd15795">
    <property type="entry name" value="PMEI-Pla_a_1_like"/>
    <property type="match status" value="1"/>
</dbReference>
<dbReference type="Gene3D" id="1.20.140.40">
    <property type="entry name" value="Invertase/pectin methylesterase inhibitor family protein"/>
    <property type="match status" value="1"/>
</dbReference>
<feature type="domain" description="Pectinesterase inhibitor" evidence="5">
    <location>
        <begin position="20"/>
        <end position="171"/>
    </location>
</feature>
<organism evidence="6 7">
    <name type="scientific">Saponaria officinalis</name>
    <name type="common">Common soapwort</name>
    <name type="synonym">Lychnis saponaria</name>
    <dbReference type="NCBI Taxonomy" id="3572"/>
    <lineage>
        <taxon>Eukaryota</taxon>
        <taxon>Viridiplantae</taxon>
        <taxon>Streptophyta</taxon>
        <taxon>Embryophyta</taxon>
        <taxon>Tracheophyta</taxon>
        <taxon>Spermatophyta</taxon>
        <taxon>Magnoliopsida</taxon>
        <taxon>eudicotyledons</taxon>
        <taxon>Gunneridae</taxon>
        <taxon>Pentapetalae</taxon>
        <taxon>Caryophyllales</taxon>
        <taxon>Caryophyllaceae</taxon>
        <taxon>Caryophylleae</taxon>
        <taxon>Saponaria</taxon>
    </lineage>
</organism>
<keyword evidence="7" id="KW-1185">Reference proteome</keyword>
<feature type="chain" id="PRO_5043530870" description="Pectinesterase inhibitor domain-containing protein" evidence="4">
    <location>
        <begin position="22"/>
        <end position="192"/>
    </location>
</feature>
<dbReference type="Pfam" id="PF04043">
    <property type="entry name" value="PMEI"/>
    <property type="match status" value="1"/>
</dbReference>
<keyword evidence="2" id="KW-1015">Disulfide bond</keyword>
<dbReference type="InterPro" id="IPR006501">
    <property type="entry name" value="Pectinesterase_inhib_dom"/>
</dbReference>
<protein>
    <recommendedName>
        <fullName evidence="5">Pectinesterase inhibitor domain-containing protein</fullName>
    </recommendedName>
</protein>
<dbReference type="InterPro" id="IPR035513">
    <property type="entry name" value="Invertase/methylesterase_inhib"/>
</dbReference>
<dbReference type="PANTHER" id="PTHR35357">
    <property type="entry name" value="OS02G0537100 PROTEIN"/>
    <property type="match status" value="1"/>
</dbReference>
<evidence type="ECO:0000256" key="1">
    <source>
        <dbReference type="ARBA" id="ARBA00022729"/>
    </source>
</evidence>
<dbReference type="SUPFAM" id="SSF101148">
    <property type="entry name" value="Plant invertase/pectin methylesterase inhibitor"/>
    <property type="match status" value="1"/>
</dbReference>
<dbReference type="SMART" id="SM00856">
    <property type="entry name" value="PMEI"/>
    <property type="match status" value="1"/>
</dbReference>
<comment type="similarity">
    <text evidence="3">Belongs to the PMEI family.</text>
</comment>
<evidence type="ECO:0000256" key="4">
    <source>
        <dbReference type="SAM" id="SignalP"/>
    </source>
</evidence>
<dbReference type="Proteomes" id="UP001443914">
    <property type="component" value="Unassembled WGS sequence"/>
</dbReference>
<proteinExistence type="inferred from homology"/>
<reference evidence="6" key="1">
    <citation type="submission" date="2024-03" db="EMBL/GenBank/DDBJ databases">
        <title>WGS assembly of Saponaria officinalis var. Norfolk2.</title>
        <authorList>
            <person name="Jenkins J."/>
            <person name="Shu S."/>
            <person name="Grimwood J."/>
            <person name="Barry K."/>
            <person name="Goodstein D."/>
            <person name="Schmutz J."/>
            <person name="Leebens-Mack J."/>
            <person name="Osbourn A."/>
        </authorList>
    </citation>
    <scope>NUCLEOTIDE SEQUENCE [LARGE SCALE GENOMIC DNA]</scope>
    <source>
        <strain evidence="6">JIC</strain>
    </source>
</reference>
<dbReference type="GO" id="GO:0004857">
    <property type="term" value="F:enzyme inhibitor activity"/>
    <property type="evidence" value="ECO:0007669"/>
    <property type="project" value="InterPro"/>
</dbReference>
<feature type="signal peptide" evidence="4">
    <location>
        <begin position="1"/>
        <end position="21"/>
    </location>
</feature>
<dbReference type="GO" id="GO:0005576">
    <property type="term" value="C:extracellular region"/>
    <property type="evidence" value="ECO:0007669"/>
    <property type="project" value="UniProtKB-ARBA"/>
</dbReference>
<name>A0AAW1J393_SAPOF</name>